<dbReference type="InterPro" id="IPR033131">
    <property type="entry name" value="Pectinesterase_Asp_AS"/>
</dbReference>
<evidence type="ECO:0000256" key="5">
    <source>
        <dbReference type="RuleBase" id="RU000589"/>
    </source>
</evidence>
<dbReference type="Pfam" id="PF01095">
    <property type="entry name" value="Pectinesterase"/>
    <property type="match status" value="1"/>
</dbReference>
<dbReference type="InterPro" id="IPR011050">
    <property type="entry name" value="Pectin_lyase_fold/virulence"/>
</dbReference>
<feature type="domain" description="Pectinesterase catalytic" evidence="6">
    <location>
        <begin position="165"/>
        <end position="368"/>
    </location>
</feature>
<keyword evidence="3 5" id="KW-0063">Aspartyl esterase</keyword>
<evidence type="ECO:0000313" key="8">
    <source>
        <dbReference type="Proteomes" id="UP001500547"/>
    </source>
</evidence>
<evidence type="ECO:0000313" key="7">
    <source>
        <dbReference type="EMBL" id="GAA5157233.1"/>
    </source>
</evidence>
<evidence type="ECO:0000256" key="1">
    <source>
        <dbReference type="ARBA" id="ARBA00008891"/>
    </source>
</evidence>
<comment type="caution">
    <text evidence="7">The sequence shown here is derived from an EMBL/GenBank/DDBJ whole genome shotgun (WGS) entry which is preliminary data.</text>
</comment>
<dbReference type="PROSITE" id="PS00503">
    <property type="entry name" value="PECTINESTERASE_2"/>
    <property type="match status" value="1"/>
</dbReference>
<dbReference type="PANTHER" id="PTHR31321">
    <property type="entry name" value="ACYL-COA THIOESTER HYDROLASE YBHC-RELATED"/>
    <property type="match status" value="1"/>
</dbReference>
<protein>
    <recommendedName>
        <fullName evidence="5">Pectinesterase</fullName>
        <ecNumber evidence="5">3.1.1.11</ecNumber>
    </recommendedName>
</protein>
<dbReference type="PANTHER" id="PTHR31321:SF57">
    <property type="entry name" value="PECTINESTERASE 53-RELATED"/>
    <property type="match status" value="1"/>
</dbReference>
<keyword evidence="8" id="KW-1185">Reference proteome</keyword>
<dbReference type="SUPFAM" id="SSF51126">
    <property type="entry name" value="Pectin lyase-like"/>
    <property type="match status" value="1"/>
</dbReference>
<comment type="pathway">
    <text evidence="5">Glycan metabolism; pectin degradation; 2-dehydro-3-deoxy-D-gluconate from pectin: step 1/5.</text>
</comment>
<reference evidence="8" key="1">
    <citation type="journal article" date="2019" name="Int. J. Syst. Evol. Microbiol.">
        <title>The Global Catalogue of Microorganisms (GCM) 10K type strain sequencing project: providing services to taxonomists for standard genome sequencing and annotation.</title>
        <authorList>
            <consortium name="The Broad Institute Genomics Platform"/>
            <consortium name="The Broad Institute Genome Sequencing Center for Infectious Disease"/>
            <person name="Wu L."/>
            <person name="Ma J."/>
        </authorList>
    </citation>
    <scope>NUCLEOTIDE SEQUENCE [LARGE SCALE GENOMIC DNA]</scope>
    <source>
        <strain evidence="8">JCM 18715</strain>
    </source>
</reference>
<sequence length="369" mass="38604">MNIQQTLRQMTLLLAVLSAAGAQAATSTATRPLLSSSEAASYTKSTFLGSWAPGSVGTTAGNYVVCSSCTYTTVQAAVNAAIKAGGSTRKYIQIKAGTYTGLVVVPSGVPLTIYGDSQTGVVLQLGAYYAQTGSAYKSMVGNSSNYGSAAASAVQSYYNDCTTRSTIQTNCTATVVTYASSLQIKNLTIKNTYGETASGSQHQAVALLKNGGDQLVLDTVRLIGNQDTLWLHGSGTRAYIRNSYIEGDVDFIFGDATAVFESCEIRYNNSRTSAGFITAPSTEAGKKGFLFVGGSFTTTGGSNTVYLGRQWPQHGSTTGQTIIRDATLGAHIRSTAPWADWSSSQKATYGSSGDRRLAEYNNSGTGAAK</sequence>
<gene>
    <name evidence="7" type="ORF">GCM10025770_00150</name>
</gene>
<feature type="chain" id="PRO_5044974288" description="Pectinesterase" evidence="5">
    <location>
        <begin position="25"/>
        <end position="369"/>
    </location>
</feature>
<dbReference type="RefSeq" id="WP_345530773.1">
    <property type="nucleotide sequence ID" value="NZ_BAABLD010000001.1"/>
</dbReference>
<dbReference type="GO" id="GO:0016787">
    <property type="term" value="F:hydrolase activity"/>
    <property type="evidence" value="ECO:0007669"/>
    <property type="project" value="UniProtKB-KW"/>
</dbReference>
<evidence type="ECO:0000259" key="6">
    <source>
        <dbReference type="Pfam" id="PF01095"/>
    </source>
</evidence>
<evidence type="ECO:0000256" key="3">
    <source>
        <dbReference type="ARBA" id="ARBA00023085"/>
    </source>
</evidence>
<accession>A0ABP9Q5N2</accession>
<dbReference type="EMBL" id="BAABLD010000001">
    <property type="protein sequence ID" value="GAA5157233.1"/>
    <property type="molecule type" value="Genomic_DNA"/>
</dbReference>
<dbReference type="Proteomes" id="UP001500547">
    <property type="component" value="Unassembled WGS sequence"/>
</dbReference>
<dbReference type="Gene3D" id="2.160.20.10">
    <property type="entry name" value="Single-stranded right-handed beta-helix, Pectin lyase-like"/>
    <property type="match status" value="1"/>
</dbReference>
<feature type="signal peptide" evidence="5">
    <location>
        <begin position="1"/>
        <end position="24"/>
    </location>
</feature>
<dbReference type="InterPro" id="IPR000070">
    <property type="entry name" value="Pectinesterase_cat"/>
</dbReference>
<name>A0ABP9Q5N2_9RHOO</name>
<keyword evidence="5" id="KW-0732">Signal</keyword>
<feature type="active site" evidence="4">
    <location>
        <position position="250"/>
    </location>
</feature>
<dbReference type="EC" id="3.1.1.11" evidence="5"/>
<proteinExistence type="inferred from homology"/>
<comment type="catalytic activity">
    <reaction evidence="5">
        <text>[(1-&gt;4)-alpha-D-galacturonosyl methyl ester](n) + n H2O = [(1-&gt;4)-alpha-D-galacturonosyl](n) + n methanol + n H(+)</text>
        <dbReference type="Rhea" id="RHEA:22380"/>
        <dbReference type="Rhea" id="RHEA-COMP:14570"/>
        <dbReference type="Rhea" id="RHEA-COMP:14573"/>
        <dbReference type="ChEBI" id="CHEBI:15377"/>
        <dbReference type="ChEBI" id="CHEBI:15378"/>
        <dbReference type="ChEBI" id="CHEBI:17790"/>
        <dbReference type="ChEBI" id="CHEBI:140522"/>
        <dbReference type="ChEBI" id="CHEBI:140523"/>
        <dbReference type="EC" id="3.1.1.11"/>
    </reaction>
</comment>
<evidence type="ECO:0000256" key="2">
    <source>
        <dbReference type="ARBA" id="ARBA00022801"/>
    </source>
</evidence>
<comment type="similarity">
    <text evidence="1">Belongs to the pectinesterase family.</text>
</comment>
<dbReference type="InterPro" id="IPR012334">
    <property type="entry name" value="Pectin_lyas_fold"/>
</dbReference>
<organism evidence="7 8">
    <name type="scientific">Viridibacterium curvum</name>
    <dbReference type="NCBI Taxonomy" id="1101404"/>
    <lineage>
        <taxon>Bacteria</taxon>
        <taxon>Pseudomonadati</taxon>
        <taxon>Pseudomonadota</taxon>
        <taxon>Betaproteobacteria</taxon>
        <taxon>Rhodocyclales</taxon>
        <taxon>Rhodocyclaceae</taxon>
        <taxon>Viridibacterium</taxon>
    </lineage>
</organism>
<keyword evidence="2 5" id="KW-0378">Hydrolase</keyword>
<evidence type="ECO:0000256" key="4">
    <source>
        <dbReference type="PROSITE-ProRule" id="PRU10040"/>
    </source>
</evidence>